<proteinExistence type="predicted"/>
<dbReference type="InterPro" id="IPR036020">
    <property type="entry name" value="WW_dom_sf"/>
</dbReference>
<dbReference type="InterPro" id="IPR040023">
    <property type="entry name" value="WBP4"/>
</dbReference>
<feature type="compositionally biased region" description="Basic and acidic residues" evidence="4">
    <location>
        <begin position="333"/>
        <end position="349"/>
    </location>
</feature>
<evidence type="ECO:0000256" key="1">
    <source>
        <dbReference type="ARBA" id="ARBA00022723"/>
    </source>
</evidence>
<dbReference type="SMART" id="SM00456">
    <property type="entry name" value="WW"/>
    <property type="match status" value="1"/>
</dbReference>
<dbReference type="InterPro" id="IPR013085">
    <property type="entry name" value="U1-CZ_Znf_C2H2"/>
</dbReference>
<evidence type="ECO:0000256" key="2">
    <source>
        <dbReference type="ARBA" id="ARBA00022771"/>
    </source>
</evidence>
<dbReference type="GO" id="GO:0003723">
    <property type="term" value="F:RNA binding"/>
    <property type="evidence" value="ECO:0007669"/>
    <property type="project" value="TreeGrafter"/>
</dbReference>
<dbReference type="OrthoDB" id="191651at2759"/>
<dbReference type="PANTHER" id="PTHR13173:SF10">
    <property type="entry name" value="WW DOMAIN-BINDING PROTEIN 4"/>
    <property type="match status" value="1"/>
</dbReference>
<protein>
    <submittedName>
        <fullName evidence="6">WBP4</fullName>
    </submittedName>
</protein>
<reference evidence="6 7" key="1">
    <citation type="submission" date="2020-06" db="EMBL/GenBank/DDBJ databases">
        <authorList>
            <person name="Li R."/>
            <person name="Bekaert M."/>
        </authorList>
    </citation>
    <scope>NUCLEOTIDE SEQUENCE [LARGE SCALE GENOMIC DNA]</scope>
    <source>
        <strain evidence="7">wild</strain>
    </source>
</reference>
<dbReference type="Gene3D" id="2.20.70.10">
    <property type="match status" value="1"/>
</dbReference>
<sequence>MQSSNSVLQTQNNIVCYTVPGFQGQTQVSVGQHACVQIYWGNVTNNLIGQIIHKLENSPTGMATYWKSQPKKYCKFCNCWITDNKPVKKKSTEQAKEKAEMEDDMKQMEKAAMEAFKKDLKDNPELAAKYGVKIRTDAEKLADKEAKRKEREAKLKAEEEEREAKLKEEEALMTKLATCKWFEAKSPEDYSYYWNVETNETIWVAPEEFVSLEEQKAQEEKVKAEEEKQKALEEQDPDEDESDPGVTVGPLPRVPQSAYGRWQTVAHQEEEEEFVSEFLGLPTEAPPPSIPTEPESIPLPPSEPLPIEHIPLPPPPDEVQLAPQDEVQLPPPQEEKKTQEKRSKFKEKCVTSLGKDTNVTFKKRKIASGARNVRQRDDN</sequence>
<dbReference type="Pfam" id="PF06220">
    <property type="entry name" value="zf-U1"/>
    <property type="match status" value="1"/>
</dbReference>
<dbReference type="CDD" id="cd00201">
    <property type="entry name" value="WW"/>
    <property type="match status" value="1"/>
</dbReference>
<evidence type="ECO:0000256" key="3">
    <source>
        <dbReference type="ARBA" id="ARBA00022833"/>
    </source>
</evidence>
<dbReference type="SUPFAM" id="SSF51045">
    <property type="entry name" value="WW domain"/>
    <property type="match status" value="1"/>
</dbReference>
<dbReference type="GO" id="GO:0000398">
    <property type="term" value="P:mRNA splicing, via spliceosome"/>
    <property type="evidence" value="ECO:0007669"/>
    <property type="project" value="InterPro"/>
</dbReference>
<dbReference type="AlphaFoldDB" id="A0A6J8BUN5"/>
<evidence type="ECO:0000256" key="4">
    <source>
        <dbReference type="SAM" id="MobiDB-lite"/>
    </source>
</evidence>
<dbReference type="InterPro" id="IPR001202">
    <property type="entry name" value="WW_dom"/>
</dbReference>
<evidence type="ECO:0000313" key="7">
    <source>
        <dbReference type="Proteomes" id="UP000507470"/>
    </source>
</evidence>
<dbReference type="EMBL" id="CACVKT020003993">
    <property type="protein sequence ID" value="CAC5387226.1"/>
    <property type="molecule type" value="Genomic_DNA"/>
</dbReference>
<feature type="region of interest" description="Disordered" evidence="4">
    <location>
        <begin position="214"/>
        <end position="358"/>
    </location>
</feature>
<evidence type="ECO:0000313" key="6">
    <source>
        <dbReference type="EMBL" id="CAC5387226.1"/>
    </source>
</evidence>
<organism evidence="6 7">
    <name type="scientific">Mytilus coruscus</name>
    <name type="common">Sea mussel</name>
    <dbReference type="NCBI Taxonomy" id="42192"/>
    <lineage>
        <taxon>Eukaryota</taxon>
        <taxon>Metazoa</taxon>
        <taxon>Spiralia</taxon>
        <taxon>Lophotrochozoa</taxon>
        <taxon>Mollusca</taxon>
        <taxon>Bivalvia</taxon>
        <taxon>Autobranchia</taxon>
        <taxon>Pteriomorphia</taxon>
        <taxon>Mytilida</taxon>
        <taxon>Mytiloidea</taxon>
        <taxon>Mytilidae</taxon>
        <taxon>Mytilinae</taxon>
        <taxon>Mytilus</taxon>
    </lineage>
</organism>
<feature type="compositionally biased region" description="Pro residues" evidence="4">
    <location>
        <begin position="284"/>
        <end position="304"/>
    </location>
</feature>
<dbReference type="PROSITE" id="PS50020">
    <property type="entry name" value="WW_DOMAIN_2"/>
    <property type="match status" value="1"/>
</dbReference>
<feature type="domain" description="WW" evidence="5">
    <location>
        <begin position="181"/>
        <end position="208"/>
    </location>
</feature>
<dbReference type="GO" id="GO:0071011">
    <property type="term" value="C:precatalytic spliceosome"/>
    <property type="evidence" value="ECO:0007669"/>
    <property type="project" value="TreeGrafter"/>
</dbReference>
<dbReference type="Proteomes" id="UP000507470">
    <property type="component" value="Unassembled WGS sequence"/>
</dbReference>
<keyword evidence="3" id="KW-0862">Zinc</keyword>
<keyword evidence="2" id="KW-0863">Zinc-finger</keyword>
<evidence type="ECO:0000259" key="5">
    <source>
        <dbReference type="PROSITE" id="PS50020"/>
    </source>
</evidence>
<accession>A0A6J8BUN5</accession>
<dbReference type="GO" id="GO:0008270">
    <property type="term" value="F:zinc ion binding"/>
    <property type="evidence" value="ECO:0007669"/>
    <property type="project" value="UniProtKB-KW"/>
</dbReference>
<gene>
    <name evidence="6" type="ORF">MCOR_22585</name>
</gene>
<feature type="compositionally biased region" description="Basic and acidic residues" evidence="4">
    <location>
        <begin position="214"/>
        <end position="233"/>
    </location>
</feature>
<keyword evidence="1" id="KW-0479">Metal-binding</keyword>
<keyword evidence="7" id="KW-1185">Reference proteome</keyword>
<dbReference type="PANTHER" id="PTHR13173">
    <property type="entry name" value="WW DOMAIN BINDING PROTEIN 4"/>
    <property type="match status" value="1"/>
</dbReference>
<name>A0A6J8BUN5_MYTCO</name>
<feature type="compositionally biased region" description="Acidic residues" evidence="4">
    <location>
        <begin position="234"/>
        <end position="243"/>
    </location>
</feature>
<feature type="region of interest" description="Disordered" evidence="4">
    <location>
        <begin position="142"/>
        <end position="161"/>
    </location>
</feature>